<evidence type="ECO:0000256" key="5">
    <source>
        <dbReference type="ARBA" id="ARBA00023136"/>
    </source>
</evidence>
<dbReference type="InterPro" id="IPR036259">
    <property type="entry name" value="MFS_trans_sf"/>
</dbReference>
<proteinExistence type="predicted"/>
<feature type="transmembrane region" description="Helical" evidence="6">
    <location>
        <begin position="69"/>
        <end position="87"/>
    </location>
</feature>
<evidence type="ECO:0000313" key="9">
    <source>
        <dbReference type="Proteomes" id="UP000269669"/>
    </source>
</evidence>
<dbReference type="PANTHER" id="PTHR43791">
    <property type="entry name" value="PERMEASE-RELATED"/>
    <property type="match status" value="1"/>
</dbReference>
<evidence type="ECO:0000256" key="1">
    <source>
        <dbReference type="ARBA" id="ARBA00004141"/>
    </source>
</evidence>
<dbReference type="PANTHER" id="PTHR43791:SF100">
    <property type="entry name" value="SUGAR TRANSPORTER"/>
    <property type="match status" value="1"/>
</dbReference>
<feature type="transmembrane region" description="Helical" evidence="6">
    <location>
        <begin position="29"/>
        <end position="45"/>
    </location>
</feature>
<organism evidence="8 9">
    <name type="scientific">Edaphobacter aggregans</name>
    <dbReference type="NCBI Taxonomy" id="570835"/>
    <lineage>
        <taxon>Bacteria</taxon>
        <taxon>Pseudomonadati</taxon>
        <taxon>Acidobacteriota</taxon>
        <taxon>Terriglobia</taxon>
        <taxon>Terriglobales</taxon>
        <taxon>Acidobacteriaceae</taxon>
        <taxon>Edaphobacter</taxon>
    </lineage>
</organism>
<keyword evidence="5 6" id="KW-0472">Membrane</keyword>
<feature type="transmembrane region" description="Helical" evidence="6">
    <location>
        <begin position="128"/>
        <end position="149"/>
    </location>
</feature>
<feature type="transmembrane region" description="Helical" evidence="6">
    <location>
        <begin position="161"/>
        <end position="183"/>
    </location>
</feature>
<protein>
    <submittedName>
        <fullName evidence="8">Sugar phosphate permease</fullName>
    </submittedName>
</protein>
<feature type="transmembrane region" description="Helical" evidence="6">
    <location>
        <begin position="343"/>
        <end position="366"/>
    </location>
</feature>
<dbReference type="AlphaFoldDB" id="A0A3R9NWU8"/>
<name>A0A3R9NWU8_9BACT</name>
<dbReference type="OrthoDB" id="9773404at2"/>
<feature type="transmembrane region" description="Helical" evidence="6">
    <location>
        <begin position="288"/>
        <end position="306"/>
    </location>
</feature>
<accession>A0A3R9NWU8</accession>
<dbReference type="CDD" id="cd17319">
    <property type="entry name" value="MFS_ExuT_GudP_like"/>
    <property type="match status" value="1"/>
</dbReference>
<dbReference type="Gene3D" id="1.20.1250.20">
    <property type="entry name" value="MFS general substrate transporter like domains"/>
    <property type="match status" value="2"/>
</dbReference>
<evidence type="ECO:0000256" key="3">
    <source>
        <dbReference type="ARBA" id="ARBA00022692"/>
    </source>
</evidence>
<evidence type="ECO:0000259" key="7">
    <source>
        <dbReference type="PROSITE" id="PS50850"/>
    </source>
</evidence>
<evidence type="ECO:0000256" key="4">
    <source>
        <dbReference type="ARBA" id="ARBA00022989"/>
    </source>
</evidence>
<keyword evidence="9" id="KW-1185">Reference proteome</keyword>
<dbReference type="InterPro" id="IPR020846">
    <property type="entry name" value="MFS_dom"/>
</dbReference>
<comment type="caution">
    <text evidence="8">The sequence shown here is derived from an EMBL/GenBank/DDBJ whole genome shotgun (WGS) entry which is preliminary data.</text>
</comment>
<dbReference type="PROSITE" id="PS50850">
    <property type="entry name" value="MFS"/>
    <property type="match status" value="1"/>
</dbReference>
<dbReference type="InterPro" id="IPR011701">
    <property type="entry name" value="MFS"/>
</dbReference>
<evidence type="ECO:0000256" key="2">
    <source>
        <dbReference type="ARBA" id="ARBA00022448"/>
    </source>
</evidence>
<dbReference type="Pfam" id="PF07690">
    <property type="entry name" value="MFS_1"/>
    <property type="match status" value="1"/>
</dbReference>
<comment type="subcellular location">
    <subcellularLocation>
        <location evidence="1">Membrane</location>
        <topology evidence="1">Multi-pass membrane protein</topology>
    </subcellularLocation>
</comment>
<dbReference type="EMBL" id="RSDW01000001">
    <property type="protein sequence ID" value="RSL16534.1"/>
    <property type="molecule type" value="Genomic_DNA"/>
</dbReference>
<keyword evidence="3 6" id="KW-0812">Transmembrane</keyword>
<dbReference type="Proteomes" id="UP000269669">
    <property type="component" value="Unassembled WGS sequence"/>
</dbReference>
<dbReference type="GO" id="GO:0022857">
    <property type="term" value="F:transmembrane transporter activity"/>
    <property type="evidence" value="ECO:0007669"/>
    <property type="project" value="InterPro"/>
</dbReference>
<evidence type="ECO:0000313" key="8">
    <source>
        <dbReference type="EMBL" id="RSL16534.1"/>
    </source>
</evidence>
<feature type="transmembrane region" description="Helical" evidence="6">
    <location>
        <begin position="409"/>
        <end position="428"/>
    </location>
</feature>
<feature type="transmembrane region" description="Helical" evidence="6">
    <location>
        <begin position="258"/>
        <end position="276"/>
    </location>
</feature>
<dbReference type="GO" id="GO:0005886">
    <property type="term" value="C:plasma membrane"/>
    <property type="evidence" value="ECO:0007669"/>
    <property type="project" value="TreeGrafter"/>
</dbReference>
<dbReference type="SUPFAM" id="SSF103473">
    <property type="entry name" value="MFS general substrate transporter"/>
    <property type="match status" value="1"/>
</dbReference>
<feature type="transmembrane region" description="Helical" evidence="6">
    <location>
        <begin position="378"/>
        <end position="397"/>
    </location>
</feature>
<gene>
    <name evidence="8" type="ORF">EDE15_2052</name>
</gene>
<feature type="transmembrane region" description="Helical" evidence="6">
    <location>
        <begin position="99"/>
        <end position="122"/>
    </location>
</feature>
<sequence length="445" mass="48749">MQVTKVPPAANDRIEAADGYTTASLRKRWLYLLPAVFVTYSLAYLDRANYGFGAAAGLATTLHITDKQASLLGSLFFLGYFAFQVPGASFARKRSASRLVFFALIVWGSLAALTGVVRTFWLLALVRLLLGIAESLIFPAMLLLLTRWFTRAERSRANSILILGNPVTVLWMSAITGYLIQGFGWQKTFIIEGVPSILWAVVWILFVKDKPSEARWMTPGAKEFLERQLAQEQLTVAPVPAVRIALLRSDVLLLSAQYFFWSLGVYGFVLWLPTIVRQGSAFAMGKTGLLSALPYLAAIILMLLVSQISDKTLKRQSLVWPFLLISGIALLGSFLFAQKSFTIAFICLIVGGGCMYAPYGPFFAIVPERVPRNVTAEVLALINSCGALGGFFGSYFVGFLQAVTGNSRAGYLLMALSLVFSAVLLLCLRPAPSVSTLQHVRPEIS</sequence>
<feature type="transmembrane region" description="Helical" evidence="6">
    <location>
        <begin position="318"/>
        <end position="337"/>
    </location>
</feature>
<feature type="transmembrane region" description="Helical" evidence="6">
    <location>
        <begin position="189"/>
        <end position="207"/>
    </location>
</feature>
<feature type="domain" description="Major facilitator superfamily (MFS) profile" evidence="7">
    <location>
        <begin position="32"/>
        <end position="433"/>
    </location>
</feature>
<keyword evidence="2" id="KW-0813">Transport</keyword>
<keyword evidence="4 6" id="KW-1133">Transmembrane helix</keyword>
<reference evidence="8 9" key="1">
    <citation type="submission" date="2018-12" db="EMBL/GenBank/DDBJ databases">
        <title>Sequencing of bacterial isolates from soil warming experiment in Harvard Forest, Massachusetts, USA.</title>
        <authorList>
            <person name="Deangelis K."/>
        </authorList>
    </citation>
    <scope>NUCLEOTIDE SEQUENCE [LARGE SCALE GENOMIC DNA]</scope>
    <source>
        <strain evidence="8 9">EB153</strain>
    </source>
</reference>
<evidence type="ECO:0000256" key="6">
    <source>
        <dbReference type="SAM" id="Phobius"/>
    </source>
</evidence>